<proteinExistence type="predicted"/>
<keyword evidence="2" id="KW-1185">Reference proteome</keyword>
<dbReference type="EMBL" id="HF935596">
    <property type="protein sequence ID" value="CCX31407.1"/>
    <property type="molecule type" value="Genomic_DNA"/>
</dbReference>
<accession>U4LIP9</accession>
<dbReference type="AlphaFoldDB" id="U4LIP9"/>
<evidence type="ECO:0000313" key="1">
    <source>
        <dbReference type="EMBL" id="CCX31407.1"/>
    </source>
</evidence>
<gene>
    <name evidence="1" type="ORF">PCON_10754</name>
</gene>
<name>U4LIP9_PYROM</name>
<reference evidence="1 2" key="1">
    <citation type="journal article" date="2013" name="PLoS Genet.">
        <title>The genome and development-dependent transcriptomes of Pyronema confluens: a window into fungal evolution.</title>
        <authorList>
            <person name="Traeger S."/>
            <person name="Altegoer F."/>
            <person name="Freitag M."/>
            <person name="Gabaldon T."/>
            <person name="Kempken F."/>
            <person name="Kumar A."/>
            <person name="Marcet-Houben M."/>
            <person name="Poggeler S."/>
            <person name="Stajich J.E."/>
            <person name="Nowrousian M."/>
        </authorList>
    </citation>
    <scope>NUCLEOTIDE SEQUENCE [LARGE SCALE GENOMIC DNA]</scope>
    <source>
        <strain evidence="2">CBS 100304</strain>
        <tissue evidence="1">Vegetative mycelium</tissue>
    </source>
</reference>
<protein>
    <submittedName>
        <fullName evidence="1">Uncharacterized protein</fullName>
    </submittedName>
</protein>
<evidence type="ECO:0000313" key="2">
    <source>
        <dbReference type="Proteomes" id="UP000018144"/>
    </source>
</evidence>
<organism evidence="1 2">
    <name type="scientific">Pyronema omphalodes (strain CBS 100304)</name>
    <name type="common">Pyronema confluens</name>
    <dbReference type="NCBI Taxonomy" id="1076935"/>
    <lineage>
        <taxon>Eukaryota</taxon>
        <taxon>Fungi</taxon>
        <taxon>Dikarya</taxon>
        <taxon>Ascomycota</taxon>
        <taxon>Pezizomycotina</taxon>
        <taxon>Pezizomycetes</taxon>
        <taxon>Pezizales</taxon>
        <taxon>Pyronemataceae</taxon>
        <taxon>Pyronema</taxon>
    </lineage>
</organism>
<sequence>MSVKSGSGLRYQPHSMLDGEVDYQRTSQTGPDIGKCLDEKLQYALNLLPSRADYDTMQPNLVTIYTRLWKINRPALLTGAIMDPYSKLQRLNWLLYLPAKGKISTATHERVYQTRRVGKEGGFLRHCRKLRSKRTAKKAPTQSTCRTVFPN</sequence>
<dbReference type="Proteomes" id="UP000018144">
    <property type="component" value="Unassembled WGS sequence"/>
</dbReference>